<feature type="non-terminal residue" evidence="1">
    <location>
        <position position="64"/>
    </location>
</feature>
<dbReference type="Proteomes" id="UP000499080">
    <property type="component" value="Unassembled WGS sequence"/>
</dbReference>
<protein>
    <submittedName>
        <fullName evidence="1">Uncharacterized protein</fullName>
    </submittedName>
</protein>
<proteinExistence type="predicted"/>
<dbReference type="EMBL" id="BGPR01126550">
    <property type="protein sequence ID" value="GBN35033.1"/>
    <property type="molecule type" value="Genomic_DNA"/>
</dbReference>
<gene>
    <name evidence="1" type="ORF">AVEN_60805_1</name>
</gene>
<dbReference type="AlphaFoldDB" id="A0A4Y2N7X7"/>
<evidence type="ECO:0000313" key="2">
    <source>
        <dbReference type="Proteomes" id="UP000499080"/>
    </source>
</evidence>
<sequence length="64" mass="7212">MASTLVPNSYFNFFCQEESSKDSLMELPSYFVDSTSTGLMPLFTLTVGLSTCSLYRTDEMVFCQ</sequence>
<evidence type="ECO:0000313" key="1">
    <source>
        <dbReference type="EMBL" id="GBN35033.1"/>
    </source>
</evidence>
<name>A0A4Y2N7X7_ARAVE</name>
<reference evidence="1 2" key="1">
    <citation type="journal article" date="2019" name="Sci. Rep.">
        <title>Orb-weaving spider Araneus ventricosus genome elucidates the spidroin gene catalogue.</title>
        <authorList>
            <person name="Kono N."/>
            <person name="Nakamura H."/>
            <person name="Ohtoshi R."/>
            <person name="Moran D.A.P."/>
            <person name="Shinohara A."/>
            <person name="Yoshida Y."/>
            <person name="Fujiwara M."/>
            <person name="Mori M."/>
            <person name="Tomita M."/>
            <person name="Arakawa K."/>
        </authorList>
    </citation>
    <scope>NUCLEOTIDE SEQUENCE [LARGE SCALE GENOMIC DNA]</scope>
</reference>
<comment type="caution">
    <text evidence="1">The sequence shown here is derived from an EMBL/GenBank/DDBJ whole genome shotgun (WGS) entry which is preliminary data.</text>
</comment>
<accession>A0A4Y2N7X7</accession>
<organism evidence="1 2">
    <name type="scientific">Araneus ventricosus</name>
    <name type="common">Orbweaver spider</name>
    <name type="synonym">Epeira ventricosa</name>
    <dbReference type="NCBI Taxonomy" id="182803"/>
    <lineage>
        <taxon>Eukaryota</taxon>
        <taxon>Metazoa</taxon>
        <taxon>Ecdysozoa</taxon>
        <taxon>Arthropoda</taxon>
        <taxon>Chelicerata</taxon>
        <taxon>Arachnida</taxon>
        <taxon>Araneae</taxon>
        <taxon>Araneomorphae</taxon>
        <taxon>Entelegynae</taxon>
        <taxon>Araneoidea</taxon>
        <taxon>Araneidae</taxon>
        <taxon>Araneus</taxon>
    </lineage>
</organism>
<keyword evidence="2" id="KW-1185">Reference proteome</keyword>